<feature type="region of interest" description="Disordered" evidence="1">
    <location>
        <begin position="271"/>
        <end position="296"/>
    </location>
</feature>
<dbReference type="OrthoDB" id="204851at2759"/>
<dbReference type="AlphaFoldDB" id="A0A835Z5P3"/>
<dbReference type="Gene3D" id="3.90.1640.20">
    <property type="entry name" value="TON_0340"/>
    <property type="match status" value="1"/>
</dbReference>
<sequence>VAILTGFPCLLDHDPPTETDGPLGAFVIARCCAALGKRVIVLTDDASAEVLMAAAAGCGVAGAQLSLEAFPPAAEWDDTDEERLLEVAVAADVVVAIERPGPASDGCYYTMTGRDMGEVVAPIDRLLELVSTKQKHVHTIGIGDGGNEASHVGMGKVRDAILASAAVPSAELITCVTPADHLIVCSVSNWGGYALAAAAAAVACVRGAVAGPAEAAATMLPDEAQETAMLTRMVEAGARDGITGAAELSVDGMPLEASLQVLRDLRATLSTAKLALPPPPPPSQPPQQPEQQRPSS</sequence>
<comment type="caution">
    <text evidence="3">The sequence shown here is derived from an EMBL/GenBank/DDBJ whole genome shotgun (WGS) entry which is preliminary data.</text>
</comment>
<organism evidence="3 4">
    <name type="scientific">Tribonema minus</name>
    <dbReference type="NCBI Taxonomy" id="303371"/>
    <lineage>
        <taxon>Eukaryota</taxon>
        <taxon>Sar</taxon>
        <taxon>Stramenopiles</taxon>
        <taxon>Ochrophyta</taxon>
        <taxon>PX clade</taxon>
        <taxon>Xanthophyceae</taxon>
        <taxon>Tribonematales</taxon>
        <taxon>Tribonemataceae</taxon>
        <taxon>Tribonema</taxon>
    </lineage>
</organism>
<keyword evidence="4" id="KW-1185">Reference proteome</keyword>
<name>A0A835Z5P3_9STRA</name>
<evidence type="ECO:0000313" key="3">
    <source>
        <dbReference type="EMBL" id="KAG5187246.1"/>
    </source>
</evidence>
<dbReference type="Pfam" id="PF14336">
    <property type="entry name" value="GLUCM-like_C"/>
    <property type="match status" value="1"/>
</dbReference>
<feature type="domain" description="D-glutamate cyclase-like C-terminal" evidence="2">
    <location>
        <begin position="1"/>
        <end position="266"/>
    </location>
</feature>
<dbReference type="GO" id="GO:0047820">
    <property type="term" value="F:D-glutamate cyclase activity"/>
    <property type="evidence" value="ECO:0007669"/>
    <property type="project" value="TreeGrafter"/>
</dbReference>
<reference evidence="3" key="1">
    <citation type="submission" date="2021-02" db="EMBL/GenBank/DDBJ databases">
        <title>First Annotated Genome of the Yellow-green Alga Tribonema minus.</title>
        <authorList>
            <person name="Mahan K.M."/>
        </authorList>
    </citation>
    <scope>NUCLEOTIDE SEQUENCE</scope>
    <source>
        <strain evidence="3">UTEX B ZZ1240</strain>
    </source>
</reference>
<evidence type="ECO:0000256" key="1">
    <source>
        <dbReference type="SAM" id="MobiDB-lite"/>
    </source>
</evidence>
<gene>
    <name evidence="3" type="ORF">JKP88DRAFT_161883</name>
</gene>
<accession>A0A835Z5P3</accession>
<proteinExistence type="predicted"/>
<dbReference type="GO" id="GO:0006536">
    <property type="term" value="P:glutamate metabolic process"/>
    <property type="evidence" value="ECO:0007669"/>
    <property type="project" value="TreeGrafter"/>
</dbReference>
<dbReference type="PANTHER" id="PTHR32022">
    <property type="entry name" value="D-GLUTAMATE CYCLASE, MITOCHONDRIAL"/>
    <property type="match status" value="1"/>
</dbReference>
<dbReference type="InterPro" id="IPR025504">
    <property type="entry name" value="GLUCM_C"/>
</dbReference>
<evidence type="ECO:0000313" key="4">
    <source>
        <dbReference type="Proteomes" id="UP000664859"/>
    </source>
</evidence>
<protein>
    <recommendedName>
        <fullName evidence="2">D-glutamate cyclase-like C-terminal domain-containing protein</fullName>
    </recommendedName>
</protein>
<feature type="non-terminal residue" evidence="3">
    <location>
        <position position="296"/>
    </location>
</feature>
<dbReference type="EMBL" id="JAFCMP010000090">
    <property type="protein sequence ID" value="KAG5187246.1"/>
    <property type="molecule type" value="Genomic_DNA"/>
</dbReference>
<dbReference type="PANTHER" id="PTHR32022:SF10">
    <property type="entry name" value="D-GLUTAMATE CYCLASE, MITOCHONDRIAL"/>
    <property type="match status" value="1"/>
</dbReference>
<feature type="compositionally biased region" description="Pro residues" evidence="1">
    <location>
        <begin position="276"/>
        <end position="288"/>
    </location>
</feature>
<evidence type="ECO:0000259" key="2">
    <source>
        <dbReference type="Pfam" id="PF14336"/>
    </source>
</evidence>
<dbReference type="Proteomes" id="UP000664859">
    <property type="component" value="Unassembled WGS sequence"/>
</dbReference>